<keyword evidence="2" id="KW-1185">Reference proteome</keyword>
<organism evidence="1 2">
    <name type="scientific">Sinorhizobium kostiense</name>
    <dbReference type="NCBI Taxonomy" id="76747"/>
    <lineage>
        <taxon>Bacteria</taxon>
        <taxon>Pseudomonadati</taxon>
        <taxon>Pseudomonadota</taxon>
        <taxon>Alphaproteobacteria</taxon>
        <taxon>Hyphomicrobiales</taxon>
        <taxon>Rhizobiaceae</taxon>
        <taxon>Sinorhizobium/Ensifer group</taxon>
        <taxon>Sinorhizobium</taxon>
    </lineage>
</organism>
<accession>A0ABS4R0I1</accession>
<protein>
    <submittedName>
        <fullName evidence="1">Uncharacterized protein</fullName>
    </submittedName>
</protein>
<proteinExistence type="predicted"/>
<dbReference type="Proteomes" id="UP000730739">
    <property type="component" value="Unassembled WGS sequence"/>
</dbReference>
<name>A0ABS4R0I1_9HYPH</name>
<comment type="caution">
    <text evidence="1">The sequence shown here is derived from an EMBL/GenBank/DDBJ whole genome shotgun (WGS) entry which is preliminary data.</text>
</comment>
<dbReference type="EMBL" id="JAGILA010000003">
    <property type="protein sequence ID" value="MBP2236397.1"/>
    <property type="molecule type" value="Genomic_DNA"/>
</dbReference>
<sequence>MYPFRDFDCIIRPDDLNFLQRLFENELARTKLKSDAPEAEELAKRLIALYQEGIRNPADLLERVKVR</sequence>
<evidence type="ECO:0000313" key="2">
    <source>
        <dbReference type="Proteomes" id="UP000730739"/>
    </source>
</evidence>
<evidence type="ECO:0000313" key="1">
    <source>
        <dbReference type="EMBL" id="MBP2236397.1"/>
    </source>
</evidence>
<gene>
    <name evidence="1" type="ORF">J2Z31_002911</name>
</gene>
<reference evidence="1 2" key="1">
    <citation type="submission" date="2021-03" db="EMBL/GenBank/DDBJ databases">
        <title>Genomic Encyclopedia of Type Strains, Phase IV (KMG-IV): sequencing the most valuable type-strain genomes for metagenomic binning, comparative biology and taxonomic classification.</title>
        <authorList>
            <person name="Goeker M."/>
        </authorList>
    </citation>
    <scope>NUCLEOTIDE SEQUENCE [LARGE SCALE GENOMIC DNA]</scope>
    <source>
        <strain evidence="1 2">DSM 13372</strain>
    </source>
</reference>
<dbReference type="RefSeq" id="WP_028002722.1">
    <property type="nucleotide sequence ID" value="NZ_JAGILA010000003.1"/>
</dbReference>